<gene>
    <name evidence="2" type="ORF">P7K49_002180</name>
</gene>
<evidence type="ECO:0000313" key="3">
    <source>
        <dbReference type="Proteomes" id="UP001266305"/>
    </source>
</evidence>
<reference evidence="2 3" key="1">
    <citation type="submission" date="2023-05" db="EMBL/GenBank/DDBJ databases">
        <title>B98-5 Cell Line De Novo Hybrid Assembly: An Optical Mapping Approach.</title>
        <authorList>
            <person name="Kananen K."/>
            <person name="Auerbach J.A."/>
            <person name="Kautto E."/>
            <person name="Blachly J.S."/>
        </authorList>
    </citation>
    <scope>NUCLEOTIDE SEQUENCE [LARGE SCALE GENOMIC DNA]</scope>
    <source>
        <strain evidence="2">B95-8</strain>
        <tissue evidence="2">Cell line</tissue>
    </source>
</reference>
<comment type="caution">
    <text evidence="2">The sequence shown here is derived from an EMBL/GenBank/DDBJ whole genome shotgun (WGS) entry which is preliminary data.</text>
</comment>
<feature type="region of interest" description="Disordered" evidence="1">
    <location>
        <begin position="79"/>
        <end position="138"/>
    </location>
</feature>
<evidence type="ECO:0000313" key="2">
    <source>
        <dbReference type="EMBL" id="KAK2120794.1"/>
    </source>
</evidence>
<feature type="region of interest" description="Disordered" evidence="1">
    <location>
        <begin position="34"/>
        <end position="54"/>
    </location>
</feature>
<sequence length="138" mass="14970">MNLQKFCSRRKPCKAQVQSQQGEGHWEEAELVQDLRRPGPTLPTGAGQPAAHSGLCGAPFLGCHPPLTPALSHHKQLYSSNCTSTGVPHHPSLPSQSMGLRCPNESIPETPTPRPLRSIPETPTLRPLQSIPDPHTQI</sequence>
<accession>A0ABQ9WGL6</accession>
<proteinExistence type="predicted"/>
<organism evidence="2 3">
    <name type="scientific">Saguinus oedipus</name>
    <name type="common">Cotton-top tamarin</name>
    <name type="synonym">Oedipomidas oedipus</name>
    <dbReference type="NCBI Taxonomy" id="9490"/>
    <lineage>
        <taxon>Eukaryota</taxon>
        <taxon>Metazoa</taxon>
        <taxon>Chordata</taxon>
        <taxon>Craniata</taxon>
        <taxon>Vertebrata</taxon>
        <taxon>Euteleostomi</taxon>
        <taxon>Mammalia</taxon>
        <taxon>Eutheria</taxon>
        <taxon>Euarchontoglires</taxon>
        <taxon>Primates</taxon>
        <taxon>Haplorrhini</taxon>
        <taxon>Platyrrhini</taxon>
        <taxon>Cebidae</taxon>
        <taxon>Callitrichinae</taxon>
        <taxon>Saguinus</taxon>
    </lineage>
</organism>
<evidence type="ECO:0000256" key="1">
    <source>
        <dbReference type="SAM" id="MobiDB-lite"/>
    </source>
</evidence>
<dbReference type="EMBL" id="JASSZA010000001">
    <property type="protein sequence ID" value="KAK2120794.1"/>
    <property type="molecule type" value="Genomic_DNA"/>
</dbReference>
<dbReference type="Proteomes" id="UP001266305">
    <property type="component" value="Unassembled WGS sequence"/>
</dbReference>
<keyword evidence="3" id="KW-1185">Reference proteome</keyword>
<protein>
    <submittedName>
        <fullName evidence="2">Uncharacterized protein</fullName>
    </submittedName>
</protein>
<name>A0ABQ9WGL6_SAGOE</name>